<dbReference type="Proteomes" id="UP000245626">
    <property type="component" value="Unassembled WGS sequence"/>
</dbReference>
<reference evidence="1 2" key="1">
    <citation type="journal article" date="2018" name="Mol. Biol. Evol.">
        <title>Broad Genomic Sampling Reveals a Smut Pathogenic Ancestry of the Fungal Clade Ustilaginomycotina.</title>
        <authorList>
            <person name="Kijpornyongpan T."/>
            <person name="Mondo S.J."/>
            <person name="Barry K."/>
            <person name="Sandor L."/>
            <person name="Lee J."/>
            <person name="Lipzen A."/>
            <person name="Pangilinan J."/>
            <person name="LaButti K."/>
            <person name="Hainaut M."/>
            <person name="Henrissat B."/>
            <person name="Grigoriev I.V."/>
            <person name="Spatafora J.W."/>
            <person name="Aime M.C."/>
        </authorList>
    </citation>
    <scope>NUCLEOTIDE SEQUENCE [LARGE SCALE GENOMIC DNA]</scope>
    <source>
        <strain evidence="1 2">SA 807</strain>
    </source>
</reference>
<dbReference type="EMBL" id="KZ820251">
    <property type="protein sequence ID" value="PWN48196.1"/>
    <property type="molecule type" value="Genomic_DNA"/>
</dbReference>
<proteinExistence type="predicted"/>
<accession>A0ACD0NQW1</accession>
<organism evidence="1 2">
    <name type="scientific">Violaceomyces palustris</name>
    <dbReference type="NCBI Taxonomy" id="1673888"/>
    <lineage>
        <taxon>Eukaryota</taxon>
        <taxon>Fungi</taxon>
        <taxon>Dikarya</taxon>
        <taxon>Basidiomycota</taxon>
        <taxon>Ustilaginomycotina</taxon>
        <taxon>Ustilaginomycetes</taxon>
        <taxon>Violaceomycetales</taxon>
        <taxon>Violaceomycetaceae</taxon>
        <taxon>Violaceomyces</taxon>
    </lineage>
</organism>
<evidence type="ECO:0000313" key="1">
    <source>
        <dbReference type="EMBL" id="PWN48196.1"/>
    </source>
</evidence>
<keyword evidence="2" id="KW-1185">Reference proteome</keyword>
<protein>
    <submittedName>
        <fullName evidence="1">Uncharacterized protein</fullName>
    </submittedName>
</protein>
<sequence>MLSCHSPSHTFQPLHPSSSPSPPLLQKTKRETSFSMHPLGVSGTLSSSSHISPPTCSFLFYFSLVHYFLSSLPPSSHPSFLLISSLAALIPFRHLTFQQGKEEEGKKKKPTTEGPPFIFFIRSLSPPLSTSFRLLQQSQSPPAYPA</sequence>
<evidence type="ECO:0000313" key="2">
    <source>
        <dbReference type="Proteomes" id="UP000245626"/>
    </source>
</evidence>
<name>A0ACD0NQW1_9BASI</name>
<gene>
    <name evidence="1" type="ORF">IE53DRAFT_208200</name>
</gene>